<gene>
    <name evidence="2" type="ORF">EYF80_028932</name>
</gene>
<evidence type="ECO:0000256" key="1">
    <source>
        <dbReference type="SAM" id="MobiDB-lite"/>
    </source>
</evidence>
<keyword evidence="3" id="KW-1185">Reference proteome</keyword>
<dbReference type="Proteomes" id="UP000314294">
    <property type="component" value="Unassembled WGS sequence"/>
</dbReference>
<dbReference type="AlphaFoldDB" id="A0A4Z2H6F9"/>
<proteinExistence type="predicted"/>
<dbReference type="EMBL" id="SRLO01000326">
    <property type="protein sequence ID" value="TNN60835.1"/>
    <property type="molecule type" value="Genomic_DNA"/>
</dbReference>
<comment type="caution">
    <text evidence="2">The sequence shown here is derived from an EMBL/GenBank/DDBJ whole genome shotgun (WGS) entry which is preliminary data.</text>
</comment>
<accession>A0A4Z2H6F9</accession>
<evidence type="ECO:0000313" key="2">
    <source>
        <dbReference type="EMBL" id="TNN60835.1"/>
    </source>
</evidence>
<protein>
    <submittedName>
        <fullName evidence="2">Uncharacterized protein</fullName>
    </submittedName>
</protein>
<evidence type="ECO:0000313" key="3">
    <source>
        <dbReference type="Proteomes" id="UP000314294"/>
    </source>
</evidence>
<sequence length="339" mass="37812">MQPACPPLTSAPSHPVEADFKVTRIKPTATYFPVAAMPLCSSICSCWSEEDKDFMVIASPHKVVVLLQGKRTAFSLHITSLPSPTSTKEATLPELFQANRVGENEAWCWSEESGCVAFKQSRLRRALWDWLASITGLKKAQNIRNQEEPWPGLQGRRPVGRRTRGAGSDRAEGDATWPRITALSERNNSLHNHTFKAKVQQQEILKKTDPLVLDETGEMRTSCYVKHITGNYHRLHSSSLITDFVGANATVDLKRLQRTFSAEERNNIRPIAIYLFLYWRGSIYEGAVGCSDAPGEQLGVQCLAHGHFDLQLMGRAGIEPTTLGLQDDPLTPLSYSRPR</sequence>
<reference evidence="2 3" key="1">
    <citation type="submission" date="2019-03" db="EMBL/GenBank/DDBJ databases">
        <title>First draft genome of Liparis tanakae, snailfish: a comprehensive survey of snailfish specific genes.</title>
        <authorList>
            <person name="Kim W."/>
            <person name="Song I."/>
            <person name="Jeong J.-H."/>
            <person name="Kim D."/>
            <person name="Kim S."/>
            <person name="Ryu S."/>
            <person name="Song J.Y."/>
            <person name="Lee S.K."/>
        </authorList>
    </citation>
    <scope>NUCLEOTIDE SEQUENCE [LARGE SCALE GENOMIC DNA]</scope>
    <source>
        <tissue evidence="2">Muscle</tissue>
    </source>
</reference>
<name>A0A4Z2H6F9_9TELE</name>
<feature type="region of interest" description="Disordered" evidence="1">
    <location>
        <begin position="148"/>
        <end position="173"/>
    </location>
</feature>
<organism evidence="2 3">
    <name type="scientific">Liparis tanakae</name>
    <name type="common">Tanaka's snailfish</name>
    <dbReference type="NCBI Taxonomy" id="230148"/>
    <lineage>
        <taxon>Eukaryota</taxon>
        <taxon>Metazoa</taxon>
        <taxon>Chordata</taxon>
        <taxon>Craniata</taxon>
        <taxon>Vertebrata</taxon>
        <taxon>Euteleostomi</taxon>
        <taxon>Actinopterygii</taxon>
        <taxon>Neopterygii</taxon>
        <taxon>Teleostei</taxon>
        <taxon>Neoteleostei</taxon>
        <taxon>Acanthomorphata</taxon>
        <taxon>Eupercaria</taxon>
        <taxon>Perciformes</taxon>
        <taxon>Cottioidei</taxon>
        <taxon>Cottales</taxon>
        <taxon>Liparidae</taxon>
        <taxon>Liparis</taxon>
    </lineage>
</organism>